<dbReference type="Gene3D" id="3.40.50.150">
    <property type="entry name" value="Vaccinia Virus protein VP39"/>
    <property type="match status" value="1"/>
</dbReference>
<keyword evidence="3" id="KW-0949">S-adenosyl-L-methionine</keyword>
<organism evidence="5 6">
    <name type="scientific">Mytilus coruscus</name>
    <name type="common">Sea mussel</name>
    <dbReference type="NCBI Taxonomy" id="42192"/>
    <lineage>
        <taxon>Eukaryota</taxon>
        <taxon>Metazoa</taxon>
        <taxon>Spiralia</taxon>
        <taxon>Lophotrochozoa</taxon>
        <taxon>Mollusca</taxon>
        <taxon>Bivalvia</taxon>
        <taxon>Autobranchia</taxon>
        <taxon>Pteriomorphia</taxon>
        <taxon>Mytilida</taxon>
        <taxon>Mytiloidea</taxon>
        <taxon>Mytilidae</taxon>
        <taxon>Mytilinae</taxon>
        <taxon>Mytilus</taxon>
    </lineage>
</organism>
<keyword evidence="6" id="KW-1185">Reference proteome</keyword>
<gene>
    <name evidence="5" type="ORF">MCOR_52793</name>
</gene>
<dbReference type="GO" id="GO:0032259">
    <property type="term" value="P:methylation"/>
    <property type="evidence" value="ECO:0007669"/>
    <property type="project" value="UniProtKB-KW"/>
</dbReference>
<proteinExistence type="inferred from homology"/>
<dbReference type="SUPFAM" id="SSF53335">
    <property type="entry name" value="S-adenosyl-L-methionine-dependent methyltransferases"/>
    <property type="match status" value="1"/>
</dbReference>
<keyword evidence="1" id="KW-0489">Methyltransferase</keyword>
<dbReference type="Proteomes" id="UP000507470">
    <property type="component" value="Unassembled WGS sequence"/>
</dbReference>
<dbReference type="GO" id="GO:0008171">
    <property type="term" value="F:O-methyltransferase activity"/>
    <property type="evidence" value="ECO:0007669"/>
    <property type="project" value="InterPro"/>
</dbReference>
<evidence type="ECO:0000256" key="3">
    <source>
        <dbReference type="ARBA" id="ARBA00022691"/>
    </source>
</evidence>
<dbReference type="CDD" id="cd02440">
    <property type="entry name" value="AdoMet_MTases"/>
    <property type="match status" value="1"/>
</dbReference>
<reference evidence="5 6" key="1">
    <citation type="submission" date="2020-06" db="EMBL/GenBank/DDBJ databases">
        <authorList>
            <person name="Li R."/>
            <person name="Bekaert M."/>
        </authorList>
    </citation>
    <scope>NUCLEOTIDE SEQUENCE [LARGE SCALE GENOMIC DNA]</scope>
    <source>
        <strain evidence="6">wild</strain>
    </source>
</reference>
<dbReference type="OrthoDB" id="10251242at2759"/>
<name>A0A6J8EKZ1_MYTCO</name>
<evidence type="ECO:0008006" key="7">
    <source>
        <dbReference type="Google" id="ProtNLM"/>
    </source>
</evidence>
<dbReference type="InterPro" id="IPR050362">
    <property type="entry name" value="Cation-dep_OMT"/>
</dbReference>
<dbReference type="Pfam" id="PF01596">
    <property type="entry name" value="Methyltransf_3"/>
    <property type="match status" value="1"/>
</dbReference>
<evidence type="ECO:0000313" key="5">
    <source>
        <dbReference type="EMBL" id="CAC5420576.1"/>
    </source>
</evidence>
<dbReference type="EMBL" id="CACVKT020009160">
    <property type="protein sequence ID" value="CAC5420576.1"/>
    <property type="molecule type" value="Genomic_DNA"/>
</dbReference>
<dbReference type="InterPro" id="IPR029063">
    <property type="entry name" value="SAM-dependent_MTases_sf"/>
</dbReference>
<dbReference type="AlphaFoldDB" id="A0A6J8EKZ1"/>
<evidence type="ECO:0000256" key="2">
    <source>
        <dbReference type="ARBA" id="ARBA00022679"/>
    </source>
</evidence>
<comment type="similarity">
    <text evidence="4">Belongs to the class I-like SAM-binding methyltransferase superfamily. Cation-dependent O-methyltransferase family.</text>
</comment>
<evidence type="ECO:0000256" key="1">
    <source>
        <dbReference type="ARBA" id="ARBA00022603"/>
    </source>
</evidence>
<protein>
    <recommendedName>
        <fullName evidence="7">Caffeoyl-CoA O-methyltransferase</fullName>
    </recommendedName>
</protein>
<dbReference type="GO" id="GO:0008757">
    <property type="term" value="F:S-adenosylmethionine-dependent methyltransferase activity"/>
    <property type="evidence" value="ECO:0007669"/>
    <property type="project" value="TreeGrafter"/>
</dbReference>
<evidence type="ECO:0000313" key="6">
    <source>
        <dbReference type="Proteomes" id="UP000507470"/>
    </source>
</evidence>
<dbReference type="PANTHER" id="PTHR10509:SF14">
    <property type="entry name" value="CAFFEOYL-COA O-METHYLTRANSFERASE 3-RELATED"/>
    <property type="match status" value="1"/>
</dbReference>
<dbReference type="PROSITE" id="PS51682">
    <property type="entry name" value="SAM_OMT_I"/>
    <property type="match status" value="1"/>
</dbReference>
<sequence length="269" mass="30116">MSDSYHHDPAMRQLREVLTLAKSMDVPVTVISGLEKVGELMKKRDDYCDQKTAGPSEAMAALIKDTLEHPWKQLYNEEKTKWDINPVMMSGNLEGYVLKFLVNASKAKKVLEVGLFTGCSALGMAEVMPNDGKVVTCEFDPYLAKLARTYMDRSPHGKKVQILIGSALDTIKDLAKSGEQFDFIFIDADRPGKSEYFHIALNNLLAPGGTIALDNALSGGKSYMTDTPHDDRIKDVNEIIATREDIYHVLLPVRDGIMLVRRRTDMNYK</sequence>
<keyword evidence="2" id="KW-0808">Transferase</keyword>
<evidence type="ECO:0000256" key="4">
    <source>
        <dbReference type="ARBA" id="ARBA00023453"/>
    </source>
</evidence>
<dbReference type="PANTHER" id="PTHR10509">
    <property type="entry name" value="O-METHYLTRANSFERASE-RELATED"/>
    <property type="match status" value="1"/>
</dbReference>
<dbReference type="InterPro" id="IPR002935">
    <property type="entry name" value="SAM_O-MeTrfase"/>
</dbReference>
<accession>A0A6J8EKZ1</accession>